<dbReference type="RefSeq" id="WP_207025647.1">
    <property type="nucleotide sequence ID" value="NZ_JAFLNM010000001.1"/>
</dbReference>
<evidence type="ECO:0000313" key="1">
    <source>
        <dbReference type="EMBL" id="MBO0340068.1"/>
    </source>
</evidence>
<keyword evidence="2" id="KW-1185">Reference proteome</keyword>
<comment type="caution">
    <text evidence="1">The sequence shown here is derived from an EMBL/GenBank/DDBJ whole genome shotgun (WGS) entry which is preliminary data.</text>
</comment>
<evidence type="ECO:0000313" key="2">
    <source>
        <dbReference type="Proteomes" id="UP000664807"/>
    </source>
</evidence>
<organism evidence="1 2">
    <name type="scientific">Flagellimonas profundi</name>
    <dbReference type="NCBI Taxonomy" id="2915620"/>
    <lineage>
        <taxon>Bacteria</taxon>
        <taxon>Pseudomonadati</taxon>
        <taxon>Bacteroidota</taxon>
        <taxon>Flavobacteriia</taxon>
        <taxon>Flavobacteriales</taxon>
        <taxon>Flavobacteriaceae</taxon>
        <taxon>Flagellimonas</taxon>
    </lineage>
</organism>
<dbReference type="Proteomes" id="UP000664807">
    <property type="component" value="Unassembled WGS sequence"/>
</dbReference>
<proteinExistence type="predicted"/>
<accession>A0ABS3FA86</accession>
<dbReference type="EMBL" id="JAFLNM010000001">
    <property type="protein sequence ID" value="MBO0340068.1"/>
    <property type="molecule type" value="Genomic_DNA"/>
</dbReference>
<evidence type="ECO:0008006" key="3">
    <source>
        <dbReference type="Google" id="ProtNLM"/>
    </source>
</evidence>
<name>A0ABS3FA86_9FLAO</name>
<sequence length="96" mass="11373">MICEHLQPIEKIIQEKRIKEKYRGPAWSNNCREWVYYECFIDAVSLSQRLDLDECVEIHKHLGTHDGSEYGFYCNEHHDGIMGYPPEMMKGKIIVK</sequence>
<protein>
    <recommendedName>
        <fullName evidence="3">Phage protein</fullName>
    </recommendedName>
</protein>
<gene>
    <name evidence="1" type="ORF">J0654_00345</name>
</gene>
<reference evidence="1 2" key="1">
    <citation type="submission" date="2021-03" db="EMBL/GenBank/DDBJ databases">
        <title>Muricauda lutimaris sp. nov. and Muricauda ruestringensis sp. nov, two marine members of the Flavobacteriaceae isolated from deep sea sediments of Western Pacific.</title>
        <authorList>
            <person name="Zhao S."/>
            <person name="Liu R."/>
        </authorList>
    </citation>
    <scope>NUCLEOTIDE SEQUENCE [LARGE SCALE GENOMIC DNA]</scope>
    <source>
        <strain evidence="1 2">BC31-3-A3</strain>
    </source>
</reference>